<dbReference type="PANTHER" id="PTHR30501:SF2">
    <property type="entry name" value="UPF0597 PROTEIN YHAM"/>
    <property type="match status" value="1"/>
</dbReference>
<dbReference type="PANTHER" id="PTHR30501">
    <property type="entry name" value="UPF0597 PROTEIN YHAM"/>
    <property type="match status" value="1"/>
</dbReference>
<keyword evidence="4" id="KW-1185">Reference proteome</keyword>
<sequence>MNYIEYMKQELIPAFGCTEPIALAYVAAKAREVMGKMPDKIVAKVSGNIIKNANSVVVPGTDGRRGLEISIVTGAFLGDASKELEVLSNIDKSKLNDIDRLIEAGIVDIELIPGVENLYIEIELYSEEENSKVIVEKDHTNIILIEKNNEVVFKKDSENQVQSKVDFSFKKIYDFAKSCNYDEITPILDMEIEYNQSIAEKGLEENWGSNIGSLIYSDATSFNEKLVAYAAAGSDARMDGCEKPVVINSGSGNQGITVSVPIIFYAKEYKVEKDKFYRALMFSNLISLYLKQNIGKLSAYCGVVSAAAASVIGIGFMEDRPVNVLEETLSNALVVNSGLLCDGAKPSCAMKIASSLRNAFLAYEQALSGNSFKSGDGIVKSTVDETIKTVGNIAKFGMRETDIVILNEIIEGNKRETS</sequence>
<evidence type="ECO:0000256" key="1">
    <source>
        <dbReference type="HAMAP-Rule" id="MF_01845"/>
    </source>
</evidence>
<dbReference type="AlphaFoldDB" id="A0A437S6P3"/>
<evidence type="ECO:0000313" key="3">
    <source>
        <dbReference type="EMBL" id="RVU54693.1"/>
    </source>
</evidence>
<evidence type="ECO:0000313" key="4">
    <source>
        <dbReference type="Proteomes" id="UP000288812"/>
    </source>
</evidence>
<proteinExistence type="inferred from homology"/>
<protein>
    <recommendedName>
        <fullName evidence="1">UPF0597 protein EF514_06210</fullName>
    </recommendedName>
</protein>
<dbReference type="GO" id="GO:0080146">
    <property type="term" value="F:L-cysteine desulfhydrase activity"/>
    <property type="evidence" value="ECO:0007669"/>
    <property type="project" value="TreeGrafter"/>
</dbReference>
<reference evidence="3 4" key="1">
    <citation type="submission" date="2018-11" db="EMBL/GenBank/DDBJ databases">
        <title>Genome sequencing and assembly of Anaerosphaera sp. nov., GS7-6-2.</title>
        <authorList>
            <person name="Rettenmaier R."/>
            <person name="Liebl W."/>
            <person name="Zverlov V."/>
        </authorList>
    </citation>
    <scope>NUCLEOTIDE SEQUENCE [LARGE SCALE GENOMIC DNA]</scope>
    <source>
        <strain evidence="3 4">GS7-6-2</strain>
    </source>
</reference>
<accession>A0A437S6P3</accession>
<dbReference type="RefSeq" id="WP_127724559.1">
    <property type="nucleotide sequence ID" value="NZ_RLIH01000007.1"/>
</dbReference>
<dbReference type="Pfam" id="PF03313">
    <property type="entry name" value="SDH_alpha"/>
    <property type="match status" value="1"/>
</dbReference>
<organism evidence="3 4">
    <name type="scientific">Anaerosphaera multitolerans</name>
    <dbReference type="NCBI Taxonomy" id="2487351"/>
    <lineage>
        <taxon>Bacteria</taxon>
        <taxon>Bacillati</taxon>
        <taxon>Bacillota</taxon>
        <taxon>Tissierellia</taxon>
        <taxon>Tissierellales</taxon>
        <taxon>Peptoniphilaceae</taxon>
        <taxon>Anaerosphaera</taxon>
    </lineage>
</organism>
<comment type="caution">
    <text evidence="3">The sequence shown here is derived from an EMBL/GenBank/DDBJ whole genome shotgun (WGS) entry which is preliminary data.</text>
</comment>
<dbReference type="HAMAP" id="MF_01845">
    <property type="entry name" value="UPF0597"/>
    <property type="match status" value="1"/>
</dbReference>
<evidence type="ECO:0000259" key="2">
    <source>
        <dbReference type="Pfam" id="PF03313"/>
    </source>
</evidence>
<feature type="domain" description="Serine dehydratase-like alpha subunit" evidence="2">
    <location>
        <begin position="158"/>
        <end position="407"/>
    </location>
</feature>
<dbReference type="GO" id="GO:0019450">
    <property type="term" value="P:L-cysteine catabolic process to pyruvate"/>
    <property type="evidence" value="ECO:0007669"/>
    <property type="project" value="TreeGrafter"/>
</dbReference>
<dbReference type="Proteomes" id="UP000288812">
    <property type="component" value="Unassembled WGS sequence"/>
</dbReference>
<dbReference type="EMBL" id="RLIH01000007">
    <property type="protein sequence ID" value="RVU54693.1"/>
    <property type="molecule type" value="Genomic_DNA"/>
</dbReference>
<comment type="similarity">
    <text evidence="1">Belongs to the UPF0597 family.</text>
</comment>
<dbReference type="OrthoDB" id="41906at2"/>
<dbReference type="InterPro" id="IPR021144">
    <property type="entry name" value="UPF0597"/>
</dbReference>
<name>A0A437S6P3_9FIRM</name>
<dbReference type="InterPro" id="IPR005130">
    <property type="entry name" value="Ser_deHydtase-like_asu"/>
</dbReference>
<dbReference type="PIRSF" id="PIRSF006054">
    <property type="entry name" value="UCP006054"/>
    <property type="match status" value="1"/>
</dbReference>
<gene>
    <name evidence="3" type="ORF">EF514_06210</name>
</gene>